<dbReference type="SMART" id="SM00226">
    <property type="entry name" value="LMWPc"/>
    <property type="match status" value="1"/>
</dbReference>
<comment type="catalytic activity">
    <reaction evidence="6">
        <text>an N-acyl-L-alpha-aminoacyl-tRNA + H2O = an N-acyl-L-amino acid + a tRNA + H(+)</text>
        <dbReference type="Rhea" id="RHEA:54448"/>
        <dbReference type="Rhea" id="RHEA-COMP:10123"/>
        <dbReference type="Rhea" id="RHEA-COMP:13883"/>
        <dbReference type="ChEBI" id="CHEBI:15377"/>
        <dbReference type="ChEBI" id="CHEBI:15378"/>
        <dbReference type="ChEBI" id="CHEBI:59874"/>
        <dbReference type="ChEBI" id="CHEBI:78442"/>
        <dbReference type="ChEBI" id="CHEBI:138191"/>
        <dbReference type="EC" id="3.1.1.29"/>
    </reaction>
</comment>
<dbReference type="EMBL" id="UYYG01001153">
    <property type="protein sequence ID" value="VDN55913.1"/>
    <property type="molecule type" value="Genomic_DNA"/>
</dbReference>
<feature type="active site" description="Proton donor" evidence="7">
    <location>
        <position position="110"/>
    </location>
</feature>
<evidence type="ECO:0000256" key="6">
    <source>
        <dbReference type="ARBA" id="ARBA00048707"/>
    </source>
</evidence>
<dbReference type="SUPFAM" id="SSF52788">
    <property type="entry name" value="Phosphotyrosine protein phosphatases I"/>
    <property type="match status" value="1"/>
</dbReference>
<protein>
    <submittedName>
        <fullName evidence="12">LMWPc domain-containing protein</fullName>
    </submittedName>
</protein>
<accession>A0A0N4U438</accession>
<dbReference type="CDD" id="cd16343">
    <property type="entry name" value="LMWPTP"/>
    <property type="match status" value="1"/>
</dbReference>
<dbReference type="InterPro" id="IPR002115">
    <property type="entry name" value="Tyr_Pase_low_mol_wt_mml"/>
</dbReference>
<evidence type="ECO:0000313" key="9">
    <source>
        <dbReference type="EMBL" id="VDN55913.1"/>
    </source>
</evidence>
<reference evidence="12" key="1">
    <citation type="submission" date="2017-02" db="UniProtKB">
        <authorList>
            <consortium name="WormBaseParasite"/>
        </authorList>
    </citation>
    <scope>IDENTIFICATION</scope>
</reference>
<evidence type="ECO:0000256" key="7">
    <source>
        <dbReference type="PIRSR" id="PIRSR617867-1"/>
    </source>
</evidence>
<dbReference type="GO" id="GO:0004726">
    <property type="term" value="F:non-membrane spanning protein tyrosine phosphatase activity"/>
    <property type="evidence" value="ECO:0007669"/>
    <property type="project" value="InterPro"/>
</dbReference>
<proteinExistence type="inferred from homology"/>
<comment type="subcellular location">
    <subcellularLocation>
        <location evidence="1">Cytoplasm</location>
    </subcellularLocation>
</comment>
<evidence type="ECO:0000313" key="12">
    <source>
        <dbReference type="WBParaSite" id="DME_0000152601-mRNA-1"/>
    </source>
</evidence>
<feature type="domain" description="Phosphotyrosine protein phosphatase I" evidence="8">
    <location>
        <begin position="1"/>
        <end position="134"/>
    </location>
</feature>
<name>A0A0N4U438_DRAME</name>
<dbReference type="InterPro" id="IPR036196">
    <property type="entry name" value="Ptyr_pPase_sf"/>
</dbReference>
<dbReference type="GO" id="GO:0004045">
    <property type="term" value="F:peptidyl-tRNA hydrolase activity"/>
    <property type="evidence" value="ECO:0007669"/>
    <property type="project" value="UniProtKB-EC"/>
</dbReference>
<dbReference type="Pfam" id="PF01451">
    <property type="entry name" value="LMWPc"/>
    <property type="match status" value="1"/>
</dbReference>
<dbReference type="Gene3D" id="3.40.50.2300">
    <property type="match status" value="1"/>
</dbReference>
<evidence type="ECO:0000313" key="11">
    <source>
        <dbReference type="Proteomes" id="UP000274756"/>
    </source>
</evidence>
<sequence>MAEAVFLQLLKEKNIRNQWKVDSAGVIDYHSGKAPDKRTMEVLIKHGIKDYEHRARRVTVDDFNNFDYIFGMDKDNVNDLKKCRPKHGHSKAKILLLGSYDPKGQEIVEDPYYESGLNAFERTYEHYLATELEWPTGALVAQGAHAATACIWKFKDDPEVIEYMNNIDSLAKVVLQVSNEAEIKELSKIFHNENIDHYVWIEDGMSVCLATKPLVKKKIHSYVKHLQLYKIP</sequence>
<keyword evidence="3" id="KW-0963">Cytoplasm</keyword>
<dbReference type="WBParaSite" id="DME_0000152601-mRNA-1">
    <property type="protein sequence ID" value="DME_0000152601-mRNA-1"/>
    <property type="gene ID" value="DME_0000152601"/>
</dbReference>
<evidence type="ECO:0000256" key="3">
    <source>
        <dbReference type="ARBA" id="ARBA00022490"/>
    </source>
</evidence>
<evidence type="ECO:0000256" key="5">
    <source>
        <dbReference type="ARBA" id="ARBA00022912"/>
    </source>
</evidence>
<dbReference type="STRING" id="318479.A0A0N4U438"/>
<dbReference type="Proteomes" id="UP000038040">
    <property type="component" value="Unplaced"/>
</dbReference>
<dbReference type="InterPro" id="IPR002833">
    <property type="entry name" value="PTH2"/>
</dbReference>
<dbReference type="PANTHER" id="PTHR11717">
    <property type="entry name" value="LOW MOLECULAR WEIGHT PROTEIN TYROSINE PHOSPHATASE"/>
    <property type="match status" value="1"/>
</dbReference>
<dbReference type="InterPro" id="IPR017867">
    <property type="entry name" value="Tyr_phospatase_low_mol_wt"/>
</dbReference>
<dbReference type="AlphaFoldDB" id="A0A0N4U438"/>
<dbReference type="GO" id="GO:0005737">
    <property type="term" value="C:cytoplasm"/>
    <property type="evidence" value="ECO:0007669"/>
    <property type="project" value="UniProtKB-SubCell"/>
</dbReference>
<dbReference type="InterPro" id="IPR023476">
    <property type="entry name" value="Pep_tRNA_hydro_II_dom_sf"/>
</dbReference>
<evidence type="ECO:0000256" key="1">
    <source>
        <dbReference type="ARBA" id="ARBA00004496"/>
    </source>
</evidence>
<gene>
    <name evidence="9" type="ORF">DME_LOCUS5886</name>
</gene>
<organism evidence="10 12">
    <name type="scientific">Dracunculus medinensis</name>
    <name type="common">Guinea worm</name>
    <dbReference type="NCBI Taxonomy" id="318479"/>
    <lineage>
        <taxon>Eukaryota</taxon>
        <taxon>Metazoa</taxon>
        <taxon>Ecdysozoa</taxon>
        <taxon>Nematoda</taxon>
        <taxon>Chromadorea</taxon>
        <taxon>Rhabditida</taxon>
        <taxon>Spirurina</taxon>
        <taxon>Dracunculoidea</taxon>
        <taxon>Dracunculidae</taxon>
        <taxon>Dracunculus</taxon>
    </lineage>
</organism>
<dbReference type="InterPro" id="IPR050438">
    <property type="entry name" value="LMW_PTPase"/>
</dbReference>
<evidence type="ECO:0000313" key="10">
    <source>
        <dbReference type="Proteomes" id="UP000038040"/>
    </source>
</evidence>
<evidence type="ECO:0000259" key="8">
    <source>
        <dbReference type="SMART" id="SM00226"/>
    </source>
</evidence>
<dbReference type="PRINTS" id="PR00720">
    <property type="entry name" value="MAMMALPTPASE"/>
</dbReference>
<comment type="similarity">
    <text evidence="2">Belongs to the low molecular weight phosphotyrosine protein phosphatase family.</text>
</comment>
<dbReference type="GO" id="GO:0003993">
    <property type="term" value="F:acid phosphatase activity"/>
    <property type="evidence" value="ECO:0007669"/>
    <property type="project" value="InterPro"/>
</dbReference>
<dbReference type="Proteomes" id="UP000274756">
    <property type="component" value="Unassembled WGS sequence"/>
</dbReference>
<dbReference type="OrthoDB" id="201213at2759"/>
<reference evidence="9 11" key="2">
    <citation type="submission" date="2018-11" db="EMBL/GenBank/DDBJ databases">
        <authorList>
            <consortium name="Pathogen Informatics"/>
        </authorList>
    </citation>
    <scope>NUCLEOTIDE SEQUENCE [LARGE SCALE GENOMIC DNA]</scope>
</reference>
<keyword evidence="4" id="KW-0378">Hydrolase</keyword>
<dbReference type="InterPro" id="IPR023485">
    <property type="entry name" value="Ptyr_pPase"/>
</dbReference>
<keyword evidence="5" id="KW-0904">Protein phosphatase</keyword>
<dbReference type="PRINTS" id="PR00719">
    <property type="entry name" value="LMWPTPASE"/>
</dbReference>
<dbReference type="Gene3D" id="3.40.1490.10">
    <property type="entry name" value="Bit1"/>
    <property type="match status" value="1"/>
</dbReference>
<dbReference type="PANTHER" id="PTHR11717:SF7">
    <property type="entry name" value="LOW MOLECULAR WEIGHT PHOSPHOTYROSINE PROTEIN PHOSPHATASE"/>
    <property type="match status" value="1"/>
</dbReference>
<dbReference type="Pfam" id="PF01981">
    <property type="entry name" value="PTH2"/>
    <property type="match status" value="1"/>
</dbReference>
<evidence type="ECO:0000256" key="4">
    <source>
        <dbReference type="ARBA" id="ARBA00022801"/>
    </source>
</evidence>
<keyword evidence="11" id="KW-1185">Reference proteome</keyword>
<dbReference type="SUPFAM" id="SSF102462">
    <property type="entry name" value="Peptidyl-tRNA hydrolase II"/>
    <property type="match status" value="1"/>
</dbReference>
<evidence type="ECO:0000256" key="2">
    <source>
        <dbReference type="ARBA" id="ARBA00011063"/>
    </source>
</evidence>